<dbReference type="InterPro" id="IPR009057">
    <property type="entry name" value="Homeodomain-like_sf"/>
</dbReference>
<keyword evidence="5" id="KW-1185">Reference proteome</keyword>
<comment type="caution">
    <text evidence="4">The sequence shown here is derived from an EMBL/GenBank/DDBJ whole genome shotgun (WGS) entry which is preliminary data.</text>
</comment>
<feature type="DNA-binding region" description="H-T-H motif" evidence="2">
    <location>
        <begin position="44"/>
        <end position="63"/>
    </location>
</feature>
<gene>
    <name evidence="4" type="ORF">KI659_11410</name>
</gene>
<evidence type="ECO:0000256" key="2">
    <source>
        <dbReference type="PROSITE-ProRule" id="PRU00335"/>
    </source>
</evidence>
<name>A0AAP2G5J6_9BACT</name>
<feature type="domain" description="HTH tetR-type" evidence="3">
    <location>
        <begin position="21"/>
        <end position="81"/>
    </location>
</feature>
<evidence type="ECO:0000259" key="3">
    <source>
        <dbReference type="PROSITE" id="PS50977"/>
    </source>
</evidence>
<dbReference type="PROSITE" id="PS50977">
    <property type="entry name" value="HTH_TETR_2"/>
    <property type="match status" value="1"/>
</dbReference>
<dbReference type="RefSeq" id="WP_213945466.1">
    <property type="nucleotide sequence ID" value="NZ_JAHCMY010000005.1"/>
</dbReference>
<reference evidence="4 5" key="1">
    <citation type="submission" date="2021-05" db="EMBL/GenBank/DDBJ databases">
        <authorList>
            <person name="Zhang Z.D."/>
            <person name="Osman G."/>
        </authorList>
    </citation>
    <scope>NUCLEOTIDE SEQUENCE [LARGE SCALE GENOMIC DNA]</scope>
    <source>
        <strain evidence="4 5">KCTC 32217</strain>
    </source>
</reference>
<sequence length="228" mass="26747">MEIDIHLPKNDKLYLINPEKSALGQKIIVSSISMIRDLGIEEFTFKKLATKIKSNEASVYRYFNNKHNLLVYLISVYWEVLNMKIEFSTEYIHTPKDKLDKVIDILVNTESASPSIRNMDIKSLHDIMISESAKAYLTKKVEFEDKEGYFKSYERLVDTISKIFIEVNKEYEFPRALACNLIETTYEQFYFSKHFQTLTEFQNSDSKPKVKRFLETLMFSVLTKGTLN</sequence>
<dbReference type="EMBL" id="JAHCMY010000005">
    <property type="protein sequence ID" value="MBS9524618.1"/>
    <property type="molecule type" value="Genomic_DNA"/>
</dbReference>
<accession>A0AAP2G5J6</accession>
<dbReference type="InterPro" id="IPR001647">
    <property type="entry name" value="HTH_TetR"/>
</dbReference>
<protein>
    <submittedName>
        <fullName evidence="4">TetR/AcrR family transcriptional regulator</fullName>
    </submittedName>
</protein>
<dbReference type="Proteomes" id="UP001319104">
    <property type="component" value="Unassembled WGS sequence"/>
</dbReference>
<organism evidence="4 5">
    <name type="scientific">Litoribacter ruber</name>
    <dbReference type="NCBI Taxonomy" id="702568"/>
    <lineage>
        <taxon>Bacteria</taxon>
        <taxon>Pseudomonadati</taxon>
        <taxon>Bacteroidota</taxon>
        <taxon>Cytophagia</taxon>
        <taxon>Cytophagales</taxon>
        <taxon>Cyclobacteriaceae</taxon>
        <taxon>Litoribacter</taxon>
    </lineage>
</organism>
<evidence type="ECO:0000256" key="1">
    <source>
        <dbReference type="ARBA" id="ARBA00023125"/>
    </source>
</evidence>
<dbReference type="Gene3D" id="1.10.357.10">
    <property type="entry name" value="Tetracycline Repressor, domain 2"/>
    <property type="match status" value="1"/>
</dbReference>
<dbReference type="GO" id="GO:0003677">
    <property type="term" value="F:DNA binding"/>
    <property type="evidence" value="ECO:0007669"/>
    <property type="project" value="UniProtKB-UniRule"/>
</dbReference>
<dbReference type="AlphaFoldDB" id="A0AAP2G5J6"/>
<evidence type="ECO:0000313" key="5">
    <source>
        <dbReference type="Proteomes" id="UP001319104"/>
    </source>
</evidence>
<keyword evidence="1 2" id="KW-0238">DNA-binding</keyword>
<dbReference type="SUPFAM" id="SSF46689">
    <property type="entry name" value="Homeodomain-like"/>
    <property type="match status" value="1"/>
</dbReference>
<proteinExistence type="predicted"/>
<evidence type="ECO:0000313" key="4">
    <source>
        <dbReference type="EMBL" id="MBS9524618.1"/>
    </source>
</evidence>